<keyword evidence="3" id="KW-1185">Reference proteome</keyword>
<sequence length="135" mass="14375">MIRVLLLSLFLLSACNTAGPEFAGIAPTRVTVDGSAFDVRVAGERAEALRVNPQYAPRFGPIRARAAFAMAQVSGCRVLKIEGDQAQATAVLSCSGRAPDRPIPRGPVSFSCLEIGGLLDEMPNGPYSEYDCDPY</sequence>
<reference evidence="2" key="1">
    <citation type="submission" date="2020-12" db="EMBL/GenBank/DDBJ databases">
        <title>Sedimentitalea sp. nov., isolated from sand in Incheon.</title>
        <authorList>
            <person name="Kim W."/>
        </authorList>
    </citation>
    <scope>NUCLEOTIDE SEQUENCE</scope>
    <source>
        <strain evidence="2">CAU 1593</strain>
    </source>
</reference>
<comment type="caution">
    <text evidence="2">The sequence shown here is derived from an EMBL/GenBank/DDBJ whole genome shotgun (WGS) entry which is preliminary data.</text>
</comment>
<dbReference type="PROSITE" id="PS51257">
    <property type="entry name" value="PROKAR_LIPOPROTEIN"/>
    <property type="match status" value="1"/>
</dbReference>
<gene>
    <name evidence="2" type="ORF">JF290_11530</name>
</gene>
<organism evidence="2 3">
    <name type="scientific">Sedimentitalea arenosa</name>
    <dbReference type="NCBI Taxonomy" id="2798803"/>
    <lineage>
        <taxon>Bacteria</taxon>
        <taxon>Pseudomonadati</taxon>
        <taxon>Pseudomonadota</taxon>
        <taxon>Alphaproteobacteria</taxon>
        <taxon>Rhodobacterales</taxon>
        <taxon>Paracoccaceae</taxon>
        <taxon>Sedimentitalea</taxon>
    </lineage>
</organism>
<accession>A0A8J7J7Q6</accession>
<dbReference type="Proteomes" id="UP000619079">
    <property type="component" value="Unassembled WGS sequence"/>
</dbReference>
<dbReference type="RefSeq" id="WP_199025034.1">
    <property type="nucleotide sequence ID" value="NZ_JAELVR010000007.1"/>
</dbReference>
<protein>
    <recommendedName>
        <fullName evidence="4">Lipoprotein</fullName>
    </recommendedName>
</protein>
<dbReference type="EMBL" id="JAELVR010000007">
    <property type="protein sequence ID" value="MBJ6372157.1"/>
    <property type="molecule type" value="Genomic_DNA"/>
</dbReference>
<feature type="chain" id="PRO_5035296594" description="Lipoprotein" evidence="1">
    <location>
        <begin position="24"/>
        <end position="135"/>
    </location>
</feature>
<evidence type="ECO:0008006" key="4">
    <source>
        <dbReference type="Google" id="ProtNLM"/>
    </source>
</evidence>
<dbReference type="AlphaFoldDB" id="A0A8J7J7Q6"/>
<name>A0A8J7J7Q6_9RHOB</name>
<evidence type="ECO:0000313" key="2">
    <source>
        <dbReference type="EMBL" id="MBJ6372157.1"/>
    </source>
</evidence>
<keyword evidence="1" id="KW-0732">Signal</keyword>
<evidence type="ECO:0000256" key="1">
    <source>
        <dbReference type="SAM" id="SignalP"/>
    </source>
</evidence>
<proteinExistence type="predicted"/>
<feature type="signal peptide" evidence="1">
    <location>
        <begin position="1"/>
        <end position="23"/>
    </location>
</feature>
<evidence type="ECO:0000313" key="3">
    <source>
        <dbReference type="Proteomes" id="UP000619079"/>
    </source>
</evidence>